<dbReference type="KEGG" id="ssyi:EKG83_08770"/>
<evidence type="ECO:0000256" key="1">
    <source>
        <dbReference type="SAM" id="MobiDB-lite"/>
    </source>
</evidence>
<proteinExistence type="predicted"/>
<dbReference type="CDD" id="cd00093">
    <property type="entry name" value="HTH_XRE"/>
    <property type="match status" value="1"/>
</dbReference>
<dbReference type="InterPro" id="IPR001387">
    <property type="entry name" value="Cro/C1-type_HTH"/>
</dbReference>
<dbReference type="Proteomes" id="UP000325787">
    <property type="component" value="Chromosome"/>
</dbReference>
<evidence type="ECO:0000259" key="2">
    <source>
        <dbReference type="PROSITE" id="PS50943"/>
    </source>
</evidence>
<dbReference type="EMBL" id="CP034550">
    <property type="protein sequence ID" value="QFZ17562.1"/>
    <property type="molecule type" value="Genomic_DNA"/>
</dbReference>
<dbReference type="RefSeq" id="WP_153277955.1">
    <property type="nucleotide sequence ID" value="NZ_CP034550.1"/>
</dbReference>
<dbReference type="OrthoDB" id="6401124at2"/>
<dbReference type="AlphaFoldDB" id="A0A5Q0GW37"/>
<protein>
    <submittedName>
        <fullName evidence="3">XRE family transcriptional regulator</fullName>
    </submittedName>
</protein>
<dbReference type="Pfam" id="PF13560">
    <property type="entry name" value="HTH_31"/>
    <property type="match status" value="1"/>
</dbReference>
<gene>
    <name evidence="3" type="ORF">EKG83_08770</name>
</gene>
<accession>A0A5Q0GW37</accession>
<feature type="compositionally biased region" description="Basic and acidic residues" evidence="1">
    <location>
        <begin position="1"/>
        <end position="19"/>
    </location>
</feature>
<dbReference type="InterPro" id="IPR010982">
    <property type="entry name" value="Lambda_DNA-bd_dom_sf"/>
</dbReference>
<feature type="domain" description="HTH cro/C1-type" evidence="2">
    <location>
        <begin position="42"/>
        <end position="95"/>
    </location>
</feature>
<dbReference type="SMART" id="SM00530">
    <property type="entry name" value="HTH_XRE"/>
    <property type="match status" value="1"/>
</dbReference>
<feature type="region of interest" description="Disordered" evidence="1">
    <location>
        <begin position="1"/>
        <end position="28"/>
    </location>
</feature>
<dbReference type="PROSITE" id="PS50943">
    <property type="entry name" value="HTH_CROC1"/>
    <property type="match status" value="1"/>
</dbReference>
<name>A0A5Q0GW37_SACSY</name>
<dbReference type="GO" id="GO:0003677">
    <property type="term" value="F:DNA binding"/>
    <property type="evidence" value="ECO:0007669"/>
    <property type="project" value="InterPro"/>
</dbReference>
<organism evidence="3 4">
    <name type="scientific">Saccharothrix syringae</name>
    <name type="common">Nocardiopsis syringae</name>
    <dbReference type="NCBI Taxonomy" id="103733"/>
    <lineage>
        <taxon>Bacteria</taxon>
        <taxon>Bacillati</taxon>
        <taxon>Actinomycetota</taxon>
        <taxon>Actinomycetes</taxon>
        <taxon>Pseudonocardiales</taxon>
        <taxon>Pseudonocardiaceae</taxon>
        <taxon>Saccharothrix</taxon>
    </lineage>
</organism>
<evidence type="ECO:0000313" key="4">
    <source>
        <dbReference type="Proteomes" id="UP000325787"/>
    </source>
</evidence>
<dbReference type="SUPFAM" id="SSF47413">
    <property type="entry name" value="lambda repressor-like DNA-binding domains"/>
    <property type="match status" value="1"/>
</dbReference>
<keyword evidence="4" id="KW-1185">Reference proteome</keyword>
<evidence type="ECO:0000313" key="3">
    <source>
        <dbReference type="EMBL" id="QFZ17562.1"/>
    </source>
</evidence>
<dbReference type="Gene3D" id="1.10.260.40">
    <property type="entry name" value="lambda repressor-like DNA-binding domains"/>
    <property type="match status" value="1"/>
</dbReference>
<sequence length="156" mass="17195">MRTGEPPRARGRSADELSKSRHRGRAHGVERAELAARFGAVLRTERAARGWSQARLAEAAGITRESVYRLEGGRQRPSTSMTYRLAQALRPGADLRTVVELEARLRIAAGNSLREFSTRTRRRRERLLAEALAGDEVPVNAADPFAGLLMSYLAAS</sequence>
<reference evidence="4" key="1">
    <citation type="journal article" date="2021" name="Curr. Microbiol.">
        <title>Complete genome of nocamycin-producing strain Saccharothrix syringae NRRL B-16468 reveals the biosynthetic potential for secondary metabolites.</title>
        <authorList>
            <person name="Mo X."/>
            <person name="Yang S."/>
        </authorList>
    </citation>
    <scope>NUCLEOTIDE SEQUENCE [LARGE SCALE GENOMIC DNA]</scope>
    <source>
        <strain evidence="4">ATCC 51364 / DSM 43886 / JCM 6844 / KCTC 9398 / NBRC 14523 / NRRL B-16468 / INA 2240</strain>
    </source>
</reference>